<organism evidence="2 3">
    <name type="scientific">Acidisarcina polymorpha</name>
    <dbReference type="NCBI Taxonomy" id="2211140"/>
    <lineage>
        <taxon>Bacteria</taxon>
        <taxon>Pseudomonadati</taxon>
        <taxon>Acidobacteriota</taxon>
        <taxon>Terriglobia</taxon>
        <taxon>Terriglobales</taxon>
        <taxon>Acidobacteriaceae</taxon>
        <taxon>Acidisarcina</taxon>
    </lineage>
</organism>
<dbReference type="AlphaFoldDB" id="A0A2Z5GAM0"/>
<gene>
    <name evidence="2" type="ORF">ACPOL_6416</name>
</gene>
<sequence length="43" mass="5001">MLLIESELRDPDETQCAAERQSWVDEDTKSYSTTCLSDKTIYE</sequence>
<dbReference type="EMBL" id="CP030840">
    <property type="protein sequence ID" value="AXC15646.1"/>
    <property type="molecule type" value="Genomic_DNA"/>
</dbReference>
<reference evidence="2 3" key="1">
    <citation type="journal article" date="2018" name="Front. Microbiol.">
        <title>Hydrolytic Capabilities as a Key to Environmental Success: Chitinolytic and Cellulolytic Acidobacteria From Acidic Sub-arctic Soils and Boreal Peatlands.</title>
        <authorList>
            <person name="Belova S.E."/>
            <person name="Ravin N.V."/>
            <person name="Pankratov T.A."/>
            <person name="Rakitin A.L."/>
            <person name="Ivanova A.A."/>
            <person name="Beletsky A.V."/>
            <person name="Mardanov A.V."/>
            <person name="Sinninghe Damste J.S."/>
            <person name="Dedysh S.N."/>
        </authorList>
    </citation>
    <scope>NUCLEOTIDE SEQUENCE [LARGE SCALE GENOMIC DNA]</scope>
    <source>
        <strain evidence="2 3">SBC82</strain>
    </source>
</reference>
<accession>A0A2Z5GAM0</accession>
<evidence type="ECO:0000313" key="2">
    <source>
        <dbReference type="EMBL" id="AXC15646.1"/>
    </source>
</evidence>
<feature type="compositionally biased region" description="Basic and acidic residues" evidence="1">
    <location>
        <begin position="1"/>
        <end position="12"/>
    </location>
</feature>
<evidence type="ECO:0000256" key="1">
    <source>
        <dbReference type="SAM" id="MobiDB-lite"/>
    </source>
</evidence>
<protein>
    <submittedName>
        <fullName evidence="2">Uncharacterized protein</fullName>
    </submittedName>
</protein>
<name>A0A2Z5GAM0_9BACT</name>
<keyword evidence="3" id="KW-1185">Reference proteome</keyword>
<dbReference type="Proteomes" id="UP000253606">
    <property type="component" value="Chromosome"/>
</dbReference>
<dbReference type="KEGG" id="abas:ACPOL_6416"/>
<proteinExistence type="predicted"/>
<feature type="region of interest" description="Disordered" evidence="1">
    <location>
        <begin position="1"/>
        <end position="21"/>
    </location>
</feature>
<evidence type="ECO:0000313" key="3">
    <source>
        <dbReference type="Proteomes" id="UP000253606"/>
    </source>
</evidence>